<dbReference type="Proteomes" id="UP000751190">
    <property type="component" value="Unassembled WGS sequence"/>
</dbReference>
<dbReference type="EMBL" id="JAGTXO010000024">
    <property type="protein sequence ID" value="KAG8461759.1"/>
    <property type="molecule type" value="Genomic_DNA"/>
</dbReference>
<evidence type="ECO:0000313" key="3">
    <source>
        <dbReference type="Proteomes" id="UP000751190"/>
    </source>
</evidence>
<reference evidence="2" key="1">
    <citation type="submission" date="2021-05" db="EMBL/GenBank/DDBJ databases">
        <title>The genome of the haptophyte Pavlova lutheri (Diacronema luteri, Pavlovales) - a model for lipid biosynthesis in eukaryotic algae.</title>
        <authorList>
            <person name="Hulatt C.J."/>
            <person name="Posewitz M.C."/>
        </authorList>
    </citation>
    <scope>NUCLEOTIDE SEQUENCE</scope>
    <source>
        <strain evidence="2">NIVA-4/92</strain>
    </source>
</reference>
<evidence type="ECO:0000256" key="1">
    <source>
        <dbReference type="SAM" id="MobiDB-lite"/>
    </source>
</evidence>
<feature type="compositionally biased region" description="Gly residues" evidence="1">
    <location>
        <begin position="57"/>
        <end position="66"/>
    </location>
</feature>
<sequence>MELKTSVKYLLSSVCGVDLSDGDEDGAQALSRKLMADPGYEDAPDDVLPQPHAPSWLGGGGGGGGGDDARGGDGRYAAPPAVRYAPPDVPPSGAAASDGVPATWREGPAAASPEPAAGPSGANLLDDLNALMARVEELEAAGDLDAAARLLSGAVQRR</sequence>
<feature type="compositionally biased region" description="Low complexity" evidence="1">
    <location>
        <begin position="106"/>
        <end position="122"/>
    </location>
</feature>
<keyword evidence="3" id="KW-1185">Reference proteome</keyword>
<name>A0A8J5XCH1_DIALT</name>
<dbReference type="AlphaFoldDB" id="A0A8J5XCH1"/>
<proteinExistence type="predicted"/>
<feature type="region of interest" description="Disordered" evidence="1">
    <location>
        <begin position="35"/>
        <end position="122"/>
    </location>
</feature>
<organism evidence="2 3">
    <name type="scientific">Diacronema lutheri</name>
    <name type="common">Unicellular marine alga</name>
    <name type="synonym">Monochrysis lutheri</name>
    <dbReference type="NCBI Taxonomy" id="2081491"/>
    <lineage>
        <taxon>Eukaryota</taxon>
        <taxon>Haptista</taxon>
        <taxon>Haptophyta</taxon>
        <taxon>Pavlovophyceae</taxon>
        <taxon>Pavlovales</taxon>
        <taxon>Pavlovaceae</taxon>
        <taxon>Diacronema</taxon>
    </lineage>
</organism>
<accession>A0A8J5XCH1</accession>
<gene>
    <name evidence="2" type="ORF">KFE25_001377</name>
</gene>
<comment type="caution">
    <text evidence="2">The sequence shown here is derived from an EMBL/GenBank/DDBJ whole genome shotgun (WGS) entry which is preliminary data.</text>
</comment>
<feature type="compositionally biased region" description="Low complexity" evidence="1">
    <location>
        <begin position="75"/>
        <end position="86"/>
    </location>
</feature>
<protein>
    <submittedName>
        <fullName evidence="2">Uncharacterized protein</fullName>
    </submittedName>
</protein>
<evidence type="ECO:0000313" key="2">
    <source>
        <dbReference type="EMBL" id="KAG8461759.1"/>
    </source>
</evidence>